<accession>A0A6N8FKT2</accession>
<proteinExistence type="predicted"/>
<feature type="transmembrane region" description="Helical" evidence="1">
    <location>
        <begin position="12"/>
        <end position="31"/>
    </location>
</feature>
<evidence type="ECO:0000313" key="2">
    <source>
        <dbReference type="EMBL" id="MUK88934.1"/>
    </source>
</evidence>
<reference evidence="2 3" key="1">
    <citation type="submission" date="2019-11" db="EMBL/GenBank/DDBJ databases">
        <authorList>
            <person name="Li X."/>
        </authorList>
    </citation>
    <scope>NUCLEOTIDE SEQUENCE [LARGE SCALE GENOMIC DNA]</scope>
    <source>
        <strain evidence="2 3">L9</strain>
    </source>
</reference>
<dbReference type="AlphaFoldDB" id="A0A6N8FKT2"/>
<keyword evidence="1" id="KW-1133">Transmembrane helix</keyword>
<gene>
    <name evidence="2" type="ORF">GMD78_11065</name>
</gene>
<dbReference type="InterPro" id="IPR048136">
    <property type="entry name" value="STM3941-like"/>
</dbReference>
<keyword evidence="1" id="KW-0472">Membrane</keyword>
<sequence>MNELVIYPKRGRIVLLGFASLIFVVLGIIFYAVGGMEEGTTGFWLRVIGLITFLIFGLCMLYYIRVFIKRKPALIISDEGITDHSSYIGAGLIKWEELSGIDFVSFGGQHYLGIYTKDPELIINRATGVKRLLNRMNKGLLDTQANIPIKILDCSLEELVEVINCRLEEKEA</sequence>
<comment type="caution">
    <text evidence="2">The sequence shown here is derived from an EMBL/GenBank/DDBJ whole genome shotgun (WGS) entry which is preliminary data.</text>
</comment>
<evidence type="ECO:0000256" key="1">
    <source>
        <dbReference type="SAM" id="Phobius"/>
    </source>
</evidence>
<dbReference type="RefSeq" id="WP_155668905.1">
    <property type="nucleotide sequence ID" value="NZ_WOCA01000007.1"/>
</dbReference>
<dbReference type="NCBIfam" id="NF041635">
    <property type="entry name" value="STM3941_fam"/>
    <property type="match status" value="1"/>
</dbReference>
<dbReference type="Proteomes" id="UP000469125">
    <property type="component" value="Unassembled WGS sequence"/>
</dbReference>
<protein>
    <recommendedName>
        <fullName evidence="4">PH domain-containing protein</fullName>
    </recommendedName>
</protein>
<feature type="transmembrane region" description="Helical" evidence="1">
    <location>
        <begin position="43"/>
        <end position="64"/>
    </location>
</feature>
<keyword evidence="3" id="KW-1185">Reference proteome</keyword>
<dbReference type="EMBL" id="WOCA01000007">
    <property type="protein sequence ID" value="MUK88934.1"/>
    <property type="molecule type" value="Genomic_DNA"/>
</dbReference>
<organism evidence="2 3">
    <name type="scientific">Ornithinibacillus caprae</name>
    <dbReference type="NCBI Taxonomy" id="2678566"/>
    <lineage>
        <taxon>Bacteria</taxon>
        <taxon>Bacillati</taxon>
        <taxon>Bacillota</taxon>
        <taxon>Bacilli</taxon>
        <taxon>Bacillales</taxon>
        <taxon>Bacillaceae</taxon>
        <taxon>Ornithinibacillus</taxon>
    </lineage>
</organism>
<name>A0A6N8FKT2_9BACI</name>
<evidence type="ECO:0008006" key="4">
    <source>
        <dbReference type="Google" id="ProtNLM"/>
    </source>
</evidence>
<keyword evidence="1" id="KW-0812">Transmembrane</keyword>
<evidence type="ECO:0000313" key="3">
    <source>
        <dbReference type="Proteomes" id="UP000469125"/>
    </source>
</evidence>